<organism evidence="2 3">
    <name type="scientific">Lepeophtheirus salmonis</name>
    <name type="common">Salmon louse</name>
    <name type="synonym">Caligus salmonis</name>
    <dbReference type="NCBI Taxonomy" id="72036"/>
    <lineage>
        <taxon>Eukaryota</taxon>
        <taxon>Metazoa</taxon>
        <taxon>Ecdysozoa</taxon>
        <taxon>Arthropoda</taxon>
        <taxon>Crustacea</taxon>
        <taxon>Multicrustacea</taxon>
        <taxon>Hexanauplia</taxon>
        <taxon>Copepoda</taxon>
        <taxon>Siphonostomatoida</taxon>
        <taxon>Caligidae</taxon>
        <taxon>Lepeophtheirus</taxon>
    </lineage>
</organism>
<dbReference type="AlphaFoldDB" id="A0A7R8DBS7"/>
<accession>A0A7R8DBS7</accession>
<keyword evidence="1" id="KW-1015">Disulfide bond</keyword>
<name>A0A7R8DBS7_LEPSM</name>
<evidence type="ECO:0000313" key="3">
    <source>
        <dbReference type="Proteomes" id="UP000675881"/>
    </source>
</evidence>
<dbReference type="PROSITE" id="PS51670">
    <property type="entry name" value="SHKT"/>
    <property type="match status" value="1"/>
</dbReference>
<dbReference type="InterPro" id="IPR003582">
    <property type="entry name" value="ShKT_dom"/>
</dbReference>
<evidence type="ECO:0000313" key="2">
    <source>
        <dbReference type="EMBL" id="CAF3037334.1"/>
    </source>
</evidence>
<evidence type="ECO:0000256" key="1">
    <source>
        <dbReference type="PROSITE-ProRule" id="PRU01005"/>
    </source>
</evidence>
<reference evidence="2" key="1">
    <citation type="submission" date="2021-02" db="EMBL/GenBank/DDBJ databases">
        <authorList>
            <person name="Bekaert M."/>
        </authorList>
    </citation>
    <scope>NUCLEOTIDE SEQUENCE</scope>
    <source>
        <strain evidence="2">IoA-00</strain>
    </source>
</reference>
<sequence length="194" mass="22125">MDQEGESWFKELLFVLRGLQCPSHLYPGPHFHQCTMWWDELPTYRYKECEDESEQDCKSQESRCYIPSVQFNCPKTCGVCNAQCKDYNGGCSVENMQCGYNTTFVSECPQTCATCDVCEDLIDTSLCVEGLSDCLNTYMKYACRKTCLYCEDTCNDVGYDGFCKSHVSGETCKTNEAAKRMCKESCRICDPEQC</sequence>
<feature type="disulfide bond" evidence="1">
    <location>
        <begin position="64"/>
        <end position="77"/>
    </location>
</feature>
<keyword evidence="3" id="KW-1185">Reference proteome</keyword>
<dbReference type="EMBL" id="HG994588">
    <property type="protein sequence ID" value="CAF3037334.1"/>
    <property type="molecule type" value="Genomic_DNA"/>
</dbReference>
<protein>
    <submittedName>
        <fullName evidence="2">(salmon louse) hypothetical protein</fullName>
    </submittedName>
</protein>
<dbReference type="SMART" id="SM00254">
    <property type="entry name" value="ShKT"/>
    <property type="match status" value="3"/>
</dbReference>
<gene>
    <name evidence="2" type="ORF">LSAA_15243</name>
</gene>
<dbReference type="Proteomes" id="UP000675881">
    <property type="component" value="Chromosome 9"/>
</dbReference>
<comment type="caution">
    <text evidence="1">Lacks conserved residue(s) required for the propagation of feature annotation.</text>
</comment>
<dbReference type="OrthoDB" id="5957066at2759"/>
<proteinExistence type="predicted"/>